<protein>
    <recommendedName>
        <fullName evidence="3">DUF1963 domain-containing protein</fullName>
    </recommendedName>
</protein>
<dbReference type="Gene3D" id="2.30.320.10">
    <property type="entry name" value="YwqG-like"/>
    <property type="match status" value="1"/>
</dbReference>
<sequence>MVTAMTRTTPPRPLDVEGLFPKLAGYRGVTTRLHPRAGSPDRSVSSIGGPLLWPVDEPWPMCTEPHRRGRGYRIADIRHRRQLLAQAWARDVAPGPTDEERVLLKELERKHRVPDLADTHPVPLIGLVQLYQRDVPGLPAGPECCDLLQVLWCPFEAHGPSGYGLALHMIWRRSDQVREPLGAAPEPLLVGFEGAVPEPCVLHPEQVTTYPYVGTLPARLQSKIDAWEEKQERKADKDPDADVLTYQHDLSIPPGYRVGGFASWHSTDPHAMTCSVCGAPMALLMTLDSGEWDGCISWMPVEDGRLPEHLRYPRPAQLAFGRYGLLNVFSCPARPEHPHRWSIQ</sequence>
<keyword evidence="2" id="KW-1185">Reference proteome</keyword>
<evidence type="ECO:0000313" key="2">
    <source>
        <dbReference type="Proteomes" id="UP000183015"/>
    </source>
</evidence>
<gene>
    <name evidence="1" type="ORF">SAMN05414137_107310</name>
</gene>
<evidence type="ECO:0008006" key="3">
    <source>
        <dbReference type="Google" id="ProtNLM"/>
    </source>
</evidence>
<evidence type="ECO:0000313" key="1">
    <source>
        <dbReference type="EMBL" id="SEL33181.1"/>
    </source>
</evidence>
<organism evidence="1 2">
    <name type="scientific">Streptacidiphilus jiangxiensis</name>
    <dbReference type="NCBI Taxonomy" id="235985"/>
    <lineage>
        <taxon>Bacteria</taxon>
        <taxon>Bacillati</taxon>
        <taxon>Actinomycetota</taxon>
        <taxon>Actinomycetes</taxon>
        <taxon>Kitasatosporales</taxon>
        <taxon>Streptomycetaceae</taxon>
        <taxon>Streptacidiphilus</taxon>
    </lineage>
</organism>
<accession>A0A1H7PBN4</accession>
<dbReference type="AlphaFoldDB" id="A0A1H7PBN4"/>
<name>A0A1H7PBN4_STRJI</name>
<dbReference type="Proteomes" id="UP000183015">
    <property type="component" value="Unassembled WGS sequence"/>
</dbReference>
<proteinExistence type="predicted"/>
<dbReference type="EMBL" id="FOAZ01000007">
    <property type="protein sequence ID" value="SEL33181.1"/>
    <property type="molecule type" value="Genomic_DNA"/>
</dbReference>
<dbReference type="eggNOG" id="COG3878">
    <property type="taxonomic scope" value="Bacteria"/>
</dbReference>
<reference evidence="2" key="1">
    <citation type="submission" date="2016-10" db="EMBL/GenBank/DDBJ databases">
        <authorList>
            <person name="Varghese N."/>
        </authorList>
    </citation>
    <scope>NUCLEOTIDE SEQUENCE [LARGE SCALE GENOMIC DNA]</scope>
    <source>
        <strain evidence="2">DSM 45096 / BCRC 16803 / CGMCC 4.1857 / CIP 109030 / JCM 12277 / KCTC 19219 / NBRC 100920 / 33214</strain>
    </source>
</reference>